<keyword evidence="4" id="KW-0472">Membrane</keyword>
<dbReference type="GO" id="GO:0004674">
    <property type="term" value="F:protein serine/threonine kinase activity"/>
    <property type="evidence" value="ECO:0007669"/>
    <property type="project" value="InterPro"/>
</dbReference>
<evidence type="ECO:0000256" key="3">
    <source>
        <dbReference type="ARBA" id="ARBA00022840"/>
    </source>
</evidence>
<dbReference type="GO" id="GO:0070059">
    <property type="term" value="P:intrinsic apoptotic signaling pathway in response to endoplasmic reticulum stress"/>
    <property type="evidence" value="ECO:0007669"/>
    <property type="project" value="TreeGrafter"/>
</dbReference>
<feature type="transmembrane region" description="Helical" evidence="4">
    <location>
        <begin position="116"/>
        <end position="141"/>
    </location>
</feature>
<keyword evidence="2" id="KW-0547">Nucleotide-binding</keyword>
<evidence type="ECO:0000259" key="6">
    <source>
        <dbReference type="PROSITE" id="PS51392"/>
    </source>
</evidence>
<dbReference type="Pfam" id="PF06479">
    <property type="entry name" value="Ribonuc_2-5A"/>
    <property type="match status" value="1"/>
</dbReference>
<dbReference type="PANTHER" id="PTHR13954">
    <property type="entry name" value="IRE1-RELATED"/>
    <property type="match status" value="1"/>
</dbReference>
<keyword evidence="7" id="KW-0808">Transferase</keyword>
<name>A0A437AR18_9MICR</name>
<dbReference type="Gene3D" id="1.20.1440.180">
    <property type="entry name" value="KEN domain"/>
    <property type="match status" value="1"/>
</dbReference>
<dbReference type="InterPro" id="IPR045133">
    <property type="entry name" value="IRE1/2-like"/>
</dbReference>
<feature type="domain" description="KEN" evidence="6">
    <location>
        <begin position="473"/>
        <end position="601"/>
    </location>
</feature>
<gene>
    <name evidence="7" type="ORF">TUBRATIS_000040</name>
</gene>
<feature type="transmembrane region" description="Helical" evidence="4">
    <location>
        <begin position="215"/>
        <end position="231"/>
    </location>
</feature>
<keyword evidence="7" id="KW-0418">Kinase</keyword>
<dbReference type="AlphaFoldDB" id="A0A437AR18"/>
<protein>
    <submittedName>
        <fullName evidence="7">IRE kinase</fullName>
    </submittedName>
</protein>
<feature type="signal peptide" evidence="5">
    <location>
        <begin position="1"/>
        <end position="20"/>
    </location>
</feature>
<evidence type="ECO:0000313" key="8">
    <source>
        <dbReference type="Proteomes" id="UP000282876"/>
    </source>
</evidence>
<dbReference type="GO" id="GO:0004521">
    <property type="term" value="F:RNA endonuclease activity"/>
    <property type="evidence" value="ECO:0007669"/>
    <property type="project" value="InterPro"/>
</dbReference>
<feature type="chain" id="PRO_5018979278" evidence="5">
    <location>
        <begin position="21"/>
        <end position="603"/>
    </location>
</feature>
<dbReference type="STRING" id="291195.A0A437AR18"/>
<accession>A0A437AR18</accession>
<keyword evidence="8" id="KW-1185">Reference proteome</keyword>
<comment type="caution">
    <text evidence="7">The sequence shown here is derived from an EMBL/GenBank/DDBJ whole genome shotgun (WGS) entry which is preliminary data.</text>
</comment>
<keyword evidence="1 5" id="KW-0732">Signal</keyword>
<reference evidence="7 8" key="1">
    <citation type="submission" date="2018-10" db="EMBL/GenBank/DDBJ databases">
        <title>Draft genome sequence of the microsporidian Tubulinosema ratisbonensis.</title>
        <authorList>
            <person name="Polonais V."/>
            <person name="Peyretaillade E."/>
            <person name="Niehus S."/>
            <person name="Wawrzyniak I."/>
            <person name="Franchet A."/>
            <person name="Gaspin C."/>
            <person name="Reichstadt M."/>
            <person name="Belser C."/>
            <person name="Labadie K."/>
            <person name="Delbac F."/>
            <person name="Ferrandon D."/>
        </authorList>
    </citation>
    <scope>NUCLEOTIDE SEQUENCE [LARGE SCALE GENOMIC DNA]</scope>
    <source>
        <strain evidence="7 8">Franzen</strain>
    </source>
</reference>
<dbReference type="PANTHER" id="PTHR13954:SF6">
    <property type="entry name" value="NON-SPECIFIC SERINE_THREONINE PROTEIN KINASE"/>
    <property type="match status" value="1"/>
</dbReference>
<evidence type="ECO:0000256" key="5">
    <source>
        <dbReference type="SAM" id="SignalP"/>
    </source>
</evidence>
<evidence type="ECO:0000256" key="4">
    <source>
        <dbReference type="SAM" id="Phobius"/>
    </source>
</evidence>
<dbReference type="VEuPathDB" id="MicrosporidiaDB:TUBRATIS_000040"/>
<keyword evidence="4" id="KW-1133">Transmembrane helix</keyword>
<evidence type="ECO:0000313" key="7">
    <source>
        <dbReference type="EMBL" id="RVD93463.1"/>
    </source>
</evidence>
<evidence type="ECO:0000256" key="2">
    <source>
        <dbReference type="ARBA" id="ARBA00022741"/>
    </source>
</evidence>
<dbReference type="GO" id="GO:0006397">
    <property type="term" value="P:mRNA processing"/>
    <property type="evidence" value="ECO:0007669"/>
    <property type="project" value="InterPro"/>
</dbReference>
<dbReference type="GO" id="GO:1990604">
    <property type="term" value="C:IRE1-TRAF2-ASK1 complex"/>
    <property type="evidence" value="ECO:0007669"/>
    <property type="project" value="TreeGrafter"/>
</dbReference>
<dbReference type="PROSITE" id="PS51392">
    <property type="entry name" value="KEN"/>
    <property type="match status" value="1"/>
</dbReference>
<dbReference type="EMBL" id="RCSS01000002">
    <property type="protein sequence ID" value="RVD93463.1"/>
    <property type="molecule type" value="Genomic_DNA"/>
</dbReference>
<dbReference type="SMART" id="SM00580">
    <property type="entry name" value="PUG"/>
    <property type="match status" value="1"/>
</dbReference>
<dbReference type="Proteomes" id="UP000282876">
    <property type="component" value="Unassembled WGS sequence"/>
</dbReference>
<keyword evidence="4" id="KW-0812">Transmembrane</keyword>
<proteinExistence type="predicted"/>
<evidence type="ECO:0000256" key="1">
    <source>
        <dbReference type="ARBA" id="ARBA00022729"/>
    </source>
</evidence>
<organism evidence="7 8">
    <name type="scientific">Tubulinosema ratisbonensis</name>
    <dbReference type="NCBI Taxonomy" id="291195"/>
    <lineage>
        <taxon>Eukaryota</taxon>
        <taxon>Fungi</taxon>
        <taxon>Fungi incertae sedis</taxon>
        <taxon>Microsporidia</taxon>
        <taxon>Tubulinosematoidea</taxon>
        <taxon>Tubulinosematidae</taxon>
        <taxon>Tubulinosema</taxon>
    </lineage>
</organism>
<dbReference type="GO" id="GO:0036498">
    <property type="term" value="P:IRE1-mediated unfolded protein response"/>
    <property type="evidence" value="ECO:0007669"/>
    <property type="project" value="TreeGrafter"/>
</dbReference>
<dbReference type="InterPro" id="IPR038357">
    <property type="entry name" value="KEN_sf"/>
</dbReference>
<dbReference type="GO" id="GO:0005524">
    <property type="term" value="F:ATP binding"/>
    <property type="evidence" value="ECO:0007669"/>
    <property type="project" value="UniProtKB-KW"/>
</dbReference>
<dbReference type="OrthoDB" id="63989at2759"/>
<keyword evidence="3" id="KW-0067">ATP-binding</keyword>
<sequence>MFLLLIKLIHSLILVEYKECLYIYTNDYKFITKKELSSFYHKELSYPQTSIQYTKKNYQIRETCFFEGEGNILPFKLTNQISLSNKAFIDGLFVKDDYLWHENVRLFYLNDISKPIYFNNVMILLSYTQEFISFMNIFFILKKRKILLTDLFSFYKKELCTTNVVGVNHCDKMIDKLDGIHITFKYNNVNLLYTLGVKKSNLLSLPIKKIKRKRNLFFLLPFIFPILFFLKKKKKIFFKGMNYNLYFSTFNNKKVIIKEYKEKDFFEKEERILSDDNLGINFLYKKSKLVIFEYSDSFLEGVNDFVSFSFDLSKLLSMLKKYDLSYTSLDHINLRVKNNKPILLNFDKESIQEYKSKEILEEESKINGIINDSNIIKDEECYSDKFISSSFFFTKNINNWENEIIFQLGIIIHKLIYKKHPYNVNEDSVENNIKKELREPVNRLIPCDFLIRSCLQKKLTLNQLLVHPFFWSYEKKFLFLASLSDVLEKKDLISVKLFKRLERNKHHIFTGEWIDYLDSAIYKDLFSFREYTNTVQGLLRAIRNKGRHYVELPVSIKNIYKSFPDGYMSYYESKFDGLIMISYISGMIVRSEDVLKNFYNVTN</sequence>
<dbReference type="GO" id="GO:0051082">
    <property type="term" value="F:unfolded protein binding"/>
    <property type="evidence" value="ECO:0007669"/>
    <property type="project" value="TreeGrafter"/>
</dbReference>
<dbReference type="InterPro" id="IPR010513">
    <property type="entry name" value="KEN_dom"/>
</dbReference>